<evidence type="ECO:0000313" key="2">
    <source>
        <dbReference type="EMBL" id="KAJ7715631.1"/>
    </source>
</evidence>
<evidence type="ECO:0000313" key="3">
    <source>
        <dbReference type="Proteomes" id="UP001215598"/>
    </source>
</evidence>
<gene>
    <name evidence="2" type="ORF">B0H16DRAFT_1805033</name>
</gene>
<name>A0AAD7H9D9_9AGAR</name>
<comment type="caution">
    <text evidence="2">The sequence shown here is derived from an EMBL/GenBank/DDBJ whole genome shotgun (WGS) entry which is preliminary data.</text>
</comment>
<keyword evidence="3" id="KW-1185">Reference proteome</keyword>
<protein>
    <submittedName>
        <fullName evidence="2">Uncharacterized protein</fullName>
    </submittedName>
</protein>
<dbReference type="AlphaFoldDB" id="A0AAD7H9D9"/>
<sequence>LPHLLDPIVDAILESENPDTEPIKTYTHPEGVKVPARIIPLIADLAGSNEAGGFYSHTATCFCSWCKLKLNERGRLDIEAWEKRNGAEVLEQAKKWLDAVTKTEKARLGSLHGVRGTSLHKCEYRDAVWHTILGILHNWIEGNLQHHLRHLWGIGRPAKINPAAAETDAESKAPEGPEGRGEDSGMESQESGMENQESDSEENSASTHRGETPVSSTSSRSRSRSSTVEDPDRTPRGTPAPEHAPRKAGQQAAPKKGKKSKKTQQFSFDFSDAELQEIRAGIKNISLPSWVPRPPINLGESSHGKLKADLLLYLFIAILPLIIPAILIRRGDLKNLENFYNLVAASNVLLSFKTSNSEARAFMDHYKAYRSSKKEIFPDWADRPNHHYSMHYEDLLMYWGPMVSLAEWAGERMNGMLQNIKTNNHMSDMDFTMLRDMTRLCRLLAFLEDSESDIAGMDVFARILEPRNPQSTTQVVNDSEQATYLHTRATPLESEIYEMILKYLNSSGHLGQWQSHLGGFHHPRALVLPPLAKRCASFYEKGRLYSRKDPGNLIQFHHKLENMHRTGVIHSIFEIPLQGKLQKFILVAPHNDLSEEEVAETPYDPSRYPRFLSKIVEVQPSANLLLIEPEHIITHITAHKVSGQDFGIERELLLVCWALDRGR</sequence>
<dbReference type="PANTHER" id="PTHR46579:SF1">
    <property type="entry name" value="F5_8 TYPE C DOMAIN-CONTAINING PROTEIN"/>
    <property type="match status" value="1"/>
</dbReference>
<feature type="region of interest" description="Disordered" evidence="1">
    <location>
        <begin position="162"/>
        <end position="264"/>
    </location>
</feature>
<feature type="compositionally biased region" description="Basic and acidic residues" evidence="1">
    <location>
        <begin position="169"/>
        <end position="183"/>
    </location>
</feature>
<evidence type="ECO:0000256" key="1">
    <source>
        <dbReference type="SAM" id="MobiDB-lite"/>
    </source>
</evidence>
<feature type="compositionally biased region" description="Low complexity" evidence="1">
    <location>
        <begin position="215"/>
        <end position="226"/>
    </location>
</feature>
<reference evidence="2" key="1">
    <citation type="submission" date="2023-03" db="EMBL/GenBank/DDBJ databases">
        <title>Massive genome expansion in bonnet fungi (Mycena s.s.) driven by repeated elements and novel gene families across ecological guilds.</title>
        <authorList>
            <consortium name="Lawrence Berkeley National Laboratory"/>
            <person name="Harder C.B."/>
            <person name="Miyauchi S."/>
            <person name="Viragh M."/>
            <person name="Kuo A."/>
            <person name="Thoen E."/>
            <person name="Andreopoulos B."/>
            <person name="Lu D."/>
            <person name="Skrede I."/>
            <person name="Drula E."/>
            <person name="Henrissat B."/>
            <person name="Morin E."/>
            <person name="Kohler A."/>
            <person name="Barry K."/>
            <person name="LaButti K."/>
            <person name="Morin E."/>
            <person name="Salamov A."/>
            <person name="Lipzen A."/>
            <person name="Mereny Z."/>
            <person name="Hegedus B."/>
            <person name="Baldrian P."/>
            <person name="Stursova M."/>
            <person name="Weitz H."/>
            <person name="Taylor A."/>
            <person name="Grigoriev I.V."/>
            <person name="Nagy L.G."/>
            <person name="Martin F."/>
            <person name="Kauserud H."/>
        </authorList>
    </citation>
    <scope>NUCLEOTIDE SEQUENCE</scope>
    <source>
        <strain evidence="2">CBHHK182m</strain>
    </source>
</reference>
<organism evidence="2 3">
    <name type="scientific">Mycena metata</name>
    <dbReference type="NCBI Taxonomy" id="1033252"/>
    <lineage>
        <taxon>Eukaryota</taxon>
        <taxon>Fungi</taxon>
        <taxon>Dikarya</taxon>
        <taxon>Basidiomycota</taxon>
        <taxon>Agaricomycotina</taxon>
        <taxon>Agaricomycetes</taxon>
        <taxon>Agaricomycetidae</taxon>
        <taxon>Agaricales</taxon>
        <taxon>Marasmiineae</taxon>
        <taxon>Mycenaceae</taxon>
        <taxon>Mycena</taxon>
    </lineage>
</organism>
<dbReference type="PANTHER" id="PTHR46579">
    <property type="entry name" value="F5/8 TYPE C DOMAIN-CONTAINING PROTEIN-RELATED"/>
    <property type="match status" value="1"/>
</dbReference>
<feature type="compositionally biased region" description="Polar residues" evidence="1">
    <location>
        <begin position="186"/>
        <end position="195"/>
    </location>
</feature>
<feature type="non-terminal residue" evidence="2">
    <location>
        <position position="663"/>
    </location>
</feature>
<proteinExistence type="predicted"/>
<feature type="non-terminal residue" evidence="2">
    <location>
        <position position="1"/>
    </location>
</feature>
<dbReference type="Proteomes" id="UP001215598">
    <property type="component" value="Unassembled WGS sequence"/>
</dbReference>
<dbReference type="EMBL" id="JARKIB010000304">
    <property type="protein sequence ID" value="KAJ7715631.1"/>
    <property type="molecule type" value="Genomic_DNA"/>
</dbReference>
<accession>A0AAD7H9D9</accession>